<keyword evidence="6" id="KW-0967">Endosome</keyword>
<dbReference type="InterPro" id="IPR011992">
    <property type="entry name" value="EF-hand-dom_pair"/>
</dbReference>
<keyword evidence="5" id="KW-0547">Nucleotide-binding</keyword>
<dbReference type="GO" id="GO:0006897">
    <property type="term" value="P:endocytosis"/>
    <property type="evidence" value="ECO:0007669"/>
    <property type="project" value="TreeGrafter"/>
</dbReference>
<dbReference type="GO" id="GO:0005525">
    <property type="term" value="F:GTP binding"/>
    <property type="evidence" value="ECO:0007669"/>
    <property type="project" value="InterPro"/>
</dbReference>
<dbReference type="InterPro" id="IPR030381">
    <property type="entry name" value="G_DYNAMIN_dom"/>
</dbReference>
<evidence type="ECO:0000256" key="4">
    <source>
        <dbReference type="ARBA" id="ARBA00022723"/>
    </source>
</evidence>
<feature type="region of interest" description="Disordered" evidence="9">
    <location>
        <begin position="146"/>
        <end position="168"/>
    </location>
</feature>
<evidence type="ECO:0000256" key="2">
    <source>
        <dbReference type="ARBA" id="ARBA00004481"/>
    </source>
</evidence>
<dbReference type="PANTHER" id="PTHR11216">
    <property type="entry name" value="EH DOMAIN"/>
    <property type="match status" value="1"/>
</dbReference>
<feature type="domain" description="EF-hand" evidence="11">
    <location>
        <begin position="18"/>
        <end position="53"/>
    </location>
</feature>
<dbReference type="Gene3D" id="1.10.268.20">
    <property type="match status" value="1"/>
</dbReference>
<dbReference type="Pfam" id="PF16880">
    <property type="entry name" value="EHD_N"/>
    <property type="match status" value="1"/>
</dbReference>
<dbReference type="PANTHER" id="PTHR11216:SF31">
    <property type="entry name" value="AT21416P"/>
    <property type="match status" value="1"/>
</dbReference>
<dbReference type="Gene3D" id="1.10.238.10">
    <property type="entry name" value="EF-hand"/>
    <property type="match status" value="1"/>
</dbReference>
<comment type="subcellular location">
    <subcellularLocation>
        <location evidence="1">Cell membrane</location>
        <topology evidence="1">Peripheral membrane protein</topology>
        <orientation evidence="1">Cytoplasmic side</orientation>
    </subcellularLocation>
    <subcellularLocation>
        <location evidence="2">Endosome membrane</location>
        <topology evidence="2">Peripheral membrane protein</topology>
    </subcellularLocation>
</comment>
<keyword evidence="3" id="KW-1003">Cell membrane</keyword>
<dbReference type="CDD" id="cd00052">
    <property type="entry name" value="EH"/>
    <property type="match status" value="1"/>
</dbReference>
<dbReference type="InterPro" id="IPR000261">
    <property type="entry name" value="EH_dom"/>
</dbReference>
<evidence type="ECO:0000256" key="5">
    <source>
        <dbReference type="ARBA" id="ARBA00022741"/>
    </source>
</evidence>
<dbReference type="SMART" id="SM00027">
    <property type="entry name" value="EH"/>
    <property type="match status" value="1"/>
</dbReference>
<dbReference type="AlphaFoldDB" id="A0A7S0NI68"/>
<dbReference type="GO" id="GO:0010008">
    <property type="term" value="C:endosome membrane"/>
    <property type="evidence" value="ECO:0007669"/>
    <property type="project" value="UniProtKB-SubCell"/>
</dbReference>
<dbReference type="SUPFAM" id="SSF52540">
    <property type="entry name" value="P-loop containing nucleoside triphosphate hydrolases"/>
    <property type="match status" value="1"/>
</dbReference>
<keyword evidence="7" id="KW-0106">Calcium</keyword>
<protein>
    <submittedName>
        <fullName evidence="13">Uncharacterized protein</fullName>
    </submittedName>
</protein>
<dbReference type="Pfam" id="PF12763">
    <property type="entry name" value="EH"/>
    <property type="match status" value="1"/>
</dbReference>
<dbReference type="Pfam" id="PF18150">
    <property type="entry name" value="DUF5600"/>
    <property type="match status" value="1"/>
</dbReference>
<dbReference type="EMBL" id="HBEQ01003634">
    <property type="protein sequence ID" value="CAD8515388.1"/>
    <property type="molecule type" value="Transcribed_RNA"/>
</dbReference>
<dbReference type="InterPro" id="IPR002048">
    <property type="entry name" value="EF_hand_dom"/>
</dbReference>
<evidence type="ECO:0000259" key="10">
    <source>
        <dbReference type="PROSITE" id="PS50031"/>
    </source>
</evidence>
<dbReference type="SUPFAM" id="SSF47473">
    <property type="entry name" value="EF-hand"/>
    <property type="match status" value="1"/>
</dbReference>
<dbReference type="FunFam" id="3.40.50.300:FF:000147">
    <property type="entry name" value="EH domain-containing protein 1"/>
    <property type="match status" value="1"/>
</dbReference>
<evidence type="ECO:0000256" key="8">
    <source>
        <dbReference type="ARBA" id="ARBA00023136"/>
    </source>
</evidence>
<evidence type="ECO:0000313" key="13">
    <source>
        <dbReference type="EMBL" id="CAD8515388.1"/>
    </source>
</evidence>
<gene>
    <name evidence="13" type="ORF">MCOM1403_LOCUS2813</name>
</gene>
<evidence type="ECO:0000256" key="1">
    <source>
        <dbReference type="ARBA" id="ARBA00004413"/>
    </source>
</evidence>
<dbReference type="InterPro" id="IPR031692">
    <property type="entry name" value="EHD_N"/>
</dbReference>
<evidence type="ECO:0000256" key="7">
    <source>
        <dbReference type="ARBA" id="ARBA00022837"/>
    </source>
</evidence>
<keyword evidence="8" id="KW-0472">Membrane</keyword>
<keyword evidence="4" id="KW-0479">Metal-binding</keyword>
<name>A0A7S0NI68_MICPS</name>
<evidence type="ECO:0000256" key="9">
    <source>
        <dbReference type="SAM" id="MobiDB-lite"/>
    </source>
</evidence>
<dbReference type="GO" id="GO:0005886">
    <property type="term" value="C:plasma membrane"/>
    <property type="evidence" value="ECO:0007669"/>
    <property type="project" value="UniProtKB-SubCell"/>
</dbReference>
<reference evidence="13" key="1">
    <citation type="submission" date="2021-01" db="EMBL/GenBank/DDBJ databases">
        <authorList>
            <person name="Corre E."/>
            <person name="Pelletier E."/>
            <person name="Niang G."/>
            <person name="Scheremetjew M."/>
            <person name="Finn R."/>
            <person name="Kale V."/>
            <person name="Holt S."/>
            <person name="Cochrane G."/>
            <person name="Meng A."/>
            <person name="Brown T."/>
            <person name="Cohen L."/>
        </authorList>
    </citation>
    <scope>NUCLEOTIDE SEQUENCE</scope>
    <source>
        <strain evidence="13">CCMP1723</strain>
    </source>
</reference>
<feature type="domain" description="Dynamin-type G" evidence="12">
    <location>
        <begin position="211"/>
        <end position="450"/>
    </location>
</feature>
<feature type="domain" description="EH" evidence="10">
    <location>
        <begin position="19"/>
        <end position="116"/>
    </location>
</feature>
<evidence type="ECO:0000259" key="11">
    <source>
        <dbReference type="PROSITE" id="PS50222"/>
    </source>
</evidence>
<dbReference type="PROSITE" id="PS50222">
    <property type="entry name" value="EF_HAND_2"/>
    <property type="match status" value="1"/>
</dbReference>
<dbReference type="GO" id="GO:0016197">
    <property type="term" value="P:endosomal transport"/>
    <property type="evidence" value="ECO:0007669"/>
    <property type="project" value="TreeGrafter"/>
</dbReference>
<dbReference type="PROSITE" id="PS51718">
    <property type="entry name" value="G_DYNAMIN_2"/>
    <property type="match status" value="1"/>
</dbReference>
<dbReference type="GO" id="GO:0005509">
    <property type="term" value="F:calcium ion binding"/>
    <property type="evidence" value="ECO:0007669"/>
    <property type="project" value="InterPro"/>
</dbReference>
<organism evidence="13">
    <name type="scientific">Micromonas pusilla</name>
    <name type="common">Picoplanktonic green alga</name>
    <name type="synonym">Chromulina pusilla</name>
    <dbReference type="NCBI Taxonomy" id="38833"/>
    <lineage>
        <taxon>Eukaryota</taxon>
        <taxon>Viridiplantae</taxon>
        <taxon>Chlorophyta</taxon>
        <taxon>Mamiellophyceae</taxon>
        <taxon>Mamiellales</taxon>
        <taxon>Mamiellaceae</taxon>
        <taxon>Micromonas</taxon>
    </lineage>
</organism>
<dbReference type="Pfam" id="PF00350">
    <property type="entry name" value="Dynamin_N"/>
    <property type="match status" value="1"/>
</dbReference>
<dbReference type="CDD" id="cd09913">
    <property type="entry name" value="EHD"/>
    <property type="match status" value="1"/>
</dbReference>
<dbReference type="InterPro" id="IPR027417">
    <property type="entry name" value="P-loop_NTPase"/>
</dbReference>
<dbReference type="PROSITE" id="PS50031">
    <property type="entry name" value="EH"/>
    <property type="match status" value="1"/>
</dbReference>
<dbReference type="Gene3D" id="3.40.50.300">
    <property type="entry name" value="P-loop containing nucleotide triphosphate hydrolases"/>
    <property type="match status" value="1"/>
</dbReference>
<evidence type="ECO:0000259" key="12">
    <source>
        <dbReference type="PROSITE" id="PS51718"/>
    </source>
</evidence>
<dbReference type="InterPro" id="IPR045063">
    <property type="entry name" value="Dynamin_N"/>
</dbReference>
<sequence length="560" mass="62432">MEESTEPKPAPDSPRPVSDEEVYKRWFGLADQDQDGRVTGKDAVEFFGLSGLPKEALSRAWQLADLNRQGYLGKDQFVRALRVIALVQNGTEVSKLSMDALDAAVAEGSLPVAELEGLAHDSSNMNNPFTAKAMSESLREVAERTGNTYPTKTTPGHHNPGSNPRGQRMTAAQATGIVDALKEIYKAKVRPVEEALKFGSFYSPLLTDGDFEGKPNVLLLGQYSTGKTTFIKHLLGTEYPGCNIGPEPTTDRFVVVMHGKEPRVTPGQTLAVQTDKPFTGLSTFGSAFLSKFQASSCDTKLLEEVTIIDTPGVLSGEKQRIDRGYSFTNVCEWFAARSDVILLLFDPHKLDISDEFKSVIASLRGHDDKVRVVLNKADQVSAQQLMRVYGALMWSLGKVFNTPEVCKVYVGSFNDQPLNTENNQLGAELFEKEQSDLKRDLLDIPQRSCDRKVNEFVKRVRACVTHAKIMMHLRGKMPMMAGFETKQKKLLGRLDKEFEECVHTHLIPKGDLPNGRRFAEICKGMPIWKMPKVDKKQMKALEEVLSVDIPEIMRRFDNPF</sequence>
<evidence type="ECO:0000256" key="6">
    <source>
        <dbReference type="ARBA" id="ARBA00022753"/>
    </source>
</evidence>
<evidence type="ECO:0000256" key="3">
    <source>
        <dbReference type="ARBA" id="ARBA00022475"/>
    </source>
</evidence>
<accession>A0A7S0NI68</accession>
<dbReference type="InterPro" id="IPR040990">
    <property type="entry name" value="DUF5600"/>
</dbReference>
<proteinExistence type="predicted"/>